<reference evidence="3" key="1">
    <citation type="submission" date="2017-04" db="EMBL/GenBank/DDBJ databases">
        <title>Function of individual gut microbiota members based on whole genome sequencing of pure cultures obtained from chicken caecum.</title>
        <authorList>
            <person name="Medvecky M."/>
            <person name="Cejkova D."/>
            <person name="Polansky O."/>
            <person name="Karasova D."/>
            <person name="Kubasova T."/>
            <person name="Cizek A."/>
            <person name="Rychlik I."/>
        </authorList>
    </citation>
    <scope>NUCLEOTIDE SEQUENCE [LARGE SCALE GENOMIC DNA]</scope>
    <source>
        <strain evidence="3">An175</strain>
    </source>
</reference>
<dbReference type="EMBL" id="NFKP01000035">
    <property type="protein sequence ID" value="OUP67368.1"/>
    <property type="molecule type" value="Genomic_DNA"/>
</dbReference>
<gene>
    <name evidence="2" type="ORF">B5F11_18420</name>
</gene>
<feature type="chain" id="PRO_5013096617" evidence="1">
    <location>
        <begin position="25"/>
        <end position="391"/>
    </location>
</feature>
<feature type="signal peptide" evidence="1">
    <location>
        <begin position="1"/>
        <end position="24"/>
    </location>
</feature>
<evidence type="ECO:0000313" key="2">
    <source>
        <dbReference type="EMBL" id="OUP67368.1"/>
    </source>
</evidence>
<accession>A0A1Y4MF32</accession>
<name>A0A1Y4MF32_9FIRM</name>
<protein>
    <submittedName>
        <fullName evidence="2">Uncharacterized protein</fullName>
    </submittedName>
</protein>
<dbReference type="Proteomes" id="UP000196386">
    <property type="component" value="Unassembled WGS sequence"/>
</dbReference>
<keyword evidence="1" id="KW-0732">Signal</keyword>
<evidence type="ECO:0000313" key="3">
    <source>
        <dbReference type="Proteomes" id="UP000196386"/>
    </source>
</evidence>
<feature type="non-terminal residue" evidence="2">
    <location>
        <position position="391"/>
    </location>
</feature>
<sequence>MWKMIKIGCLVIALLLAGCSQKQGEDILSQKQAGSAQSVMQESTSSSTSSSSFTMELESSFAGEEPKIPAPVQLKNVKSLAGIHVLRISADGELGELREFETHIDIKGIYNNTLIGYTLVTPYIFDLGDEFVEVTGDSICFIDEIKKLPDSNAYFITKELICLLDAGGSIALVDYQGYPLDITFQFDFGVDSTAFPEKFLNLSEGSKAIPLHEYYPYGFSYDEKRQWLIMCYKRSEFMADGKTDSGIAVFDLRGNLLLDLPTPEEHQAYIEQKYCCQVAKSSVWNVKYFEMLPVEGEPLAIPVIGDSFEDMCLLVDLERQSWKLVEREQIDAMLQGSGWHMDWEAYFDKYRLLPDQEPVELTIVPGEESTKLFFGDSKEPVFEIEGCYTAD</sequence>
<dbReference type="AlphaFoldDB" id="A0A1Y4MF32"/>
<dbReference type="PROSITE" id="PS51257">
    <property type="entry name" value="PROKAR_LIPOPROTEIN"/>
    <property type="match status" value="1"/>
</dbReference>
<evidence type="ECO:0000256" key="1">
    <source>
        <dbReference type="SAM" id="SignalP"/>
    </source>
</evidence>
<comment type="caution">
    <text evidence="2">The sequence shown here is derived from an EMBL/GenBank/DDBJ whole genome shotgun (WGS) entry which is preliminary data.</text>
</comment>
<proteinExistence type="predicted"/>
<dbReference type="RefSeq" id="WP_140400910.1">
    <property type="nucleotide sequence ID" value="NZ_NFKP01000035.1"/>
</dbReference>
<organism evidence="2 3">
    <name type="scientific">Anaerotruncus colihominis</name>
    <dbReference type="NCBI Taxonomy" id="169435"/>
    <lineage>
        <taxon>Bacteria</taxon>
        <taxon>Bacillati</taxon>
        <taxon>Bacillota</taxon>
        <taxon>Clostridia</taxon>
        <taxon>Eubacteriales</taxon>
        <taxon>Oscillospiraceae</taxon>
        <taxon>Anaerotruncus</taxon>
    </lineage>
</organism>